<name>A0A9P5SS77_9FUNG</name>
<protein>
    <recommendedName>
        <fullName evidence="3">BTB domain-containing protein</fullName>
    </recommendedName>
</protein>
<evidence type="ECO:0008006" key="3">
    <source>
        <dbReference type="Google" id="ProtNLM"/>
    </source>
</evidence>
<comment type="caution">
    <text evidence="1">The sequence shown here is derived from an EMBL/GenBank/DDBJ whole genome shotgun (WGS) entry which is preliminary data.</text>
</comment>
<sequence length="181" mass="19660">MTSNVLLTKSNTQTIFTVSCCASKTVGDFVQMAASNCNWICTYRNQGQKSGISVHQSVLSRRSSIAALIEKLKDVETDPSSSAILSGVKTTHINEYPLETYCALVQYLYTNEIKLEVDLDDFAIGCPPNKPVSASCKNCPAVDDMFTARKSSSTNADSDEVDEPGLIVNEAIYSKSQIAIK</sequence>
<evidence type="ECO:0000313" key="1">
    <source>
        <dbReference type="EMBL" id="KAF9333882.1"/>
    </source>
</evidence>
<dbReference type="EMBL" id="JAAAUY010000178">
    <property type="protein sequence ID" value="KAF9333882.1"/>
    <property type="molecule type" value="Genomic_DNA"/>
</dbReference>
<organism evidence="1 2">
    <name type="scientific">Podila minutissima</name>
    <dbReference type="NCBI Taxonomy" id="64525"/>
    <lineage>
        <taxon>Eukaryota</taxon>
        <taxon>Fungi</taxon>
        <taxon>Fungi incertae sedis</taxon>
        <taxon>Mucoromycota</taxon>
        <taxon>Mortierellomycotina</taxon>
        <taxon>Mortierellomycetes</taxon>
        <taxon>Mortierellales</taxon>
        <taxon>Mortierellaceae</taxon>
        <taxon>Podila</taxon>
    </lineage>
</organism>
<proteinExistence type="predicted"/>
<accession>A0A9P5SS77</accession>
<gene>
    <name evidence="1" type="ORF">BG006_003035</name>
</gene>
<dbReference type="Proteomes" id="UP000696485">
    <property type="component" value="Unassembled WGS sequence"/>
</dbReference>
<keyword evidence="2" id="KW-1185">Reference proteome</keyword>
<evidence type="ECO:0000313" key="2">
    <source>
        <dbReference type="Proteomes" id="UP000696485"/>
    </source>
</evidence>
<reference evidence="1" key="1">
    <citation type="journal article" date="2020" name="Fungal Divers.">
        <title>Resolving the Mortierellaceae phylogeny through synthesis of multi-gene phylogenetics and phylogenomics.</title>
        <authorList>
            <person name="Vandepol N."/>
            <person name="Liber J."/>
            <person name="Desiro A."/>
            <person name="Na H."/>
            <person name="Kennedy M."/>
            <person name="Barry K."/>
            <person name="Grigoriev I.V."/>
            <person name="Miller A.N."/>
            <person name="O'Donnell K."/>
            <person name="Stajich J.E."/>
            <person name="Bonito G."/>
        </authorList>
    </citation>
    <scope>NUCLEOTIDE SEQUENCE</scope>
    <source>
        <strain evidence="1">NVP1</strain>
    </source>
</reference>
<dbReference type="AlphaFoldDB" id="A0A9P5SS77"/>